<sequence length="540" mass="63032">MVTVEKRYTTVSTSQKRPSRRYVLEDPYKTTRTSRKQTTIVTSNGEQQRQNSLRSRSNDYFILNGQNGYDEYDVERSFHNIESTPGTPIRYIDETNRTNRTQTIVVASNDEQQRQNLLKFNSNDYFILNGQNGYDEYDVERSFYDIESSPGTPIRYFDNNSIEQILEMNEGGRTLSSSRSLQSLVSPDMRYYPINVDPNPELIVRSNGQRVKYRQDVSIRYLRPPTPPPPGPIIIREVYAPSRPVAPPVILRQRPRRPRTPSPIIIRERPPDPPERVPTTVIQKVIPQLTPSPRKLIIERLPTMPSKPPPVIIERWLPYNKQKRQVVYERAKPLEPVENIKNTIIEWKSPEVELVKHVEELGVQEADPVRYYEQYGDKLYTTEFIERKFQELGLQDELLTIQQQQVTMTNDNETYDFQNSDEDSLRQILSEYNTSSTHQLTSSRQDSNLLRLLNEKDIETSEINIDQIVDDEESYTERRSPITNHNNNLVIYEMTENTNSDSGTLTNIIENKTTDDHSYRLTEEKINHNNEHTGKFSTIL</sequence>
<dbReference type="Proteomes" id="UP000663829">
    <property type="component" value="Unassembled WGS sequence"/>
</dbReference>
<evidence type="ECO:0000313" key="2">
    <source>
        <dbReference type="EMBL" id="CAF1195888.1"/>
    </source>
</evidence>
<proteinExistence type="predicted"/>
<dbReference type="OrthoDB" id="10046651at2759"/>
<name>A0A814W352_9BILA</name>
<comment type="caution">
    <text evidence="2">The sequence shown here is derived from an EMBL/GenBank/DDBJ whole genome shotgun (WGS) entry which is preliminary data.</text>
</comment>
<dbReference type="EMBL" id="CAJOBC010008387">
    <property type="protein sequence ID" value="CAF3960279.1"/>
    <property type="molecule type" value="Genomic_DNA"/>
</dbReference>
<feature type="compositionally biased region" description="Basic and acidic residues" evidence="1">
    <location>
        <begin position="266"/>
        <end position="275"/>
    </location>
</feature>
<dbReference type="EMBL" id="CAJNOQ010008386">
    <property type="protein sequence ID" value="CAF1195888.1"/>
    <property type="molecule type" value="Genomic_DNA"/>
</dbReference>
<feature type="compositionally biased region" description="Polar residues" evidence="1">
    <location>
        <begin position="36"/>
        <end position="53"/>
    </location>
</feature>
<dbReference type="AlphaFoldDB" id="A0A814W352"/>
<reference evidence="2" key="1">
    <citation type="submission" date="2021-02" db="EMBL/GenBank/DDBJ databases">
        <authorList>
            <person name="Nowell W R."/>
        </authorList>
    </citation>
    <scope>NUCLEOTIDE SEQUENCE</scope>
</reference>
<evidence type="ECO:0000256" key="1">
    <source>
        <dbReference type="SAM" id="MobiDB-lite"/>
    </source>
</evidence>
<feature type="region of interest" description="Disordered" evidence="1">
    <location>
        <begin position="29"/>
        <end position="53"/>
    </location>
</feature>
<dbReference type="Proteomes" id="UP000681722">
    <property type="component" value="Unassembled WGS sequence"/>
</dbReference>
<gene>
    <name evidence="2" type="ORF">GPM918_LOCUS23458</name>
    <name evidence="3" type="ORF">SRO942_LOCUS23457</name>
</gene>
<organism evidence="2 4">
    <name type="scientific">Didymodactylos carnosus</name>
    <dbReference type="NCBI Taxonomy" id="1234261"/>
    <lineage>
        <taxon>Eukaryota</taxon>
        <taxon>Metazoa</taxon>
        <taxon>Spiralia</taxon>
        <taxon>Gnathifera</taxon>
        <taxon>Rotifera</taxon>
        <taxon>Eurotatoria</taxon>
        <taxon>Bdelloidea</taxon>
        <taxon>Philodinida</taxon>
        <taxon>Philodinidae</taxon>
        <taxon>Didymodactylos</taxon>
    </lineage>
</organism>
<evidence type="ECO:0000313" key="4">
    <source>
        <dbReference type="Proteomes" id="UP000663829"/>
    </source>
</evidence>
<keyword evidence="4" id="KW-1185">Reference proteome</keyword>
<accession>A0A814W352</accession>
<evidence type="ECO:0000313" key="3">
    <source>
        <dbReference type="EMBL" id="CAF3960279.1"/>
    </source>
</evidence>
<feature type="region of interest" description="Disordered" evidence="1">
    <location>
        <begin position="253"/>
        <end position="278"/>
    </location>
</feature>
<protein>
    <submittedName>
        <fullName evidence="2">Uncharacterized protein</fullName>
    </submittedName>
</protein>